<gene>
    <name evidence="2" type="ORF">NDU88_001678</name>
</gene>
<name>A0AAV7P7T4_PLEWA</name>
<feature type="region of interest" description="Disordered" evidence="1">
    <location>
        <begin position="61"/>
        <end position="93"/>
    </location>
</feature>
<organism evidence="2 3">
    <name type="scientific">Pleurodeles waltl</name>
    <name type="common">Iberian ribbed newt</name>
    <dbReference type="NCBI Taxonomy" id="8319"/>
    <lineage>
        <taxon>Eukaryota</taxon>
        <taxon>Metazoa</taxon>
        <taxon>Chordata</taxon>
        <taxon>Craniata</taxon>
        <taxon>Vertebrata</taxon>
        <taxon>Euteleostomi</taxon>
        <taxon>Amphibia</taxon>
        <taxon>Batrachia</taxon>
        <taxon>Caudata</taxon>
        <taxon>Salamandroidea</taxon>
        <taxon>Salamandridae</taxon>
        <taxon>Pleurodelinae</taxon>
        <taxon>Pleurodeles</taxon>
    </lineage>
</organism>
<dbReference type="AlphaFoldDB" id="A0AAV7P7T4"/>
<accession>A0AAV7P7T4</accession>
<sequence length="93" mass="9674">MAVNGRSADAASVVAALLQPEQAAEWRKGGWGVLLSLLGGSLPYWRYMLPQIRPCNRVPTRVGAPSSTEAETAIGSAPLSKSGELGLSLTGSH</sequence>
<evidence type="ECO:0000313" key="3">
    <source>
        <dbReference type="Proteomes" id="UP001066276"/>
    </source>
</evidence>
<proteinExistence type="predicted"/>
<evidence type="ECO:0000256" key="1">
    <source>
        <dbReference type="SAM" id="MobiDB-lite"/>
    </source>
</evidence>
<dbReference type="EMBL" id="JANPWB010000011">
    <property type="protein sequence ID" value="KAJ1123205.1"/>
    <property type="molecule type" value="Genomic_DNA"/>
</dbReference>
<comment type="caution">
    <text evidence="2">The sequence shown here is derived from an EMBL/GenBank/DDBJ whole genome shotgun (WGS) entry which is preliminary data.</text>
</comment>
<dbReference type="Proteomes" id="UP001066276">
    <property type="component" value="Chromosome 7"/>
</dbReference>
<keyword evidence="3" id="KW-1185">Reference proteome</keyword>
<evidence type="ECO:0000313" key="2">
    <source>
        <dbReference type="EMBL" id="KAJ1123205.1"/>
    </source>
</evidence>
<protein>
    <submittedName>
        <fullName evidence="2">Uncharacterized protein</fullName>
    </submittedName>
</protein>
<reference evidence="2" key="1">
    <citation type="journal article" date="2022" name="bioRxiv">
        <title>Sequencing and chromosome-scale assembly of the giantPleurodeles waltlgenome.</title>
        <authorList>
            <person name="Brown T."/>
            <person name="Elewa A."/>
            <person name="Iarovenko S."/>
            <person name="Subramanian E."/>
            <person name="Araus A.J."/>
            <person name="Petzold A."/>
            <person name="Susuki M."/>
            <person name="Suzuki K.-i.T."/>
            <person name="Hayashi T."/>
            <person name="Toyoda A."/>
            <person name="Oliveira C."/>
            <person name="Osipova E."/>
            <person name="Leigh N.D."/>
            <person name="Simon A."/>
            <person name="Yun M.H."/>
        </authorList>
    </citation>
    <scope>NUCLEOTIDE SEQUENCE</scope>
    <source>
        <strain evidence="2">20211129_DDA</strain>
        <tissue evidence="2">Liver</tissue>
    </source>
</reference>